<evidence type="ECO:0000313" key="1">
    <source>
        <dbReference type="EMBL" id="TDQ63933.1"/>
    </source>
</evidence>
<dbReference type="Gene3D" id="2.80.10.50">
    <property type="match status" value="1"/>
</dbReference>
<evidence type="ECO:0000313" key="2">
    <source>
        <dbReference type="Proteomes" id="UP000295391"/>
    </source>
</evidence>
<dbReference type="RefSeq" id="WP_208111176.1">
    <property type="nucleotide sequence ID" value="NZ_SNYR01000002.1"/>
</dbReference>
<protein>
    <submittedName>
        <fullName evidence="1">Uncharacterized protein</fullName>
    </submittedName>
</protein>
<sequence length="376" mass="40601">MTVTGQIDFFPVSIGSQHFSNVFVRMDGTGVTEPTGPGGGVVNCQYTAGPWETFALERNDDGTFSFRSMAFPNVFLRMDGTGVVSPTGPGGGVVNCQYTAGPWEKFKISIVESSEANGNIVTIESNAFPNVFLRLDGTGVTKPTGPGGGVVNCQYTAGPWEKFHLGAHLNDAIDKLGELYPSYDKSLDKYNELIIKHIIEGTAPTDSEIMELEGIFDIDLASTNDTPSSCQSAAAHMIVDGFVTAIGLMGLKIPGKSTIAEKLALKIEVEGMNDFRETVYNFRNATSNSQKAYQFFKMLSDIYNGNFFQILLSSVSSAITSTWDKIKFAVTFVAQLIAWFATEGVAFIAQVVLLASDLAELYEDAGNVKTCCYAKS</sequence>
<gene>
    <name evidence="1" type="ORF">ATL17_1942</name>
</gene>
<dbReference type="Proteomes" id="UP000295391">
    <property type="component" value="Unassembled WGS sequence"/>
</dbReference>
<proteinExistence type="predicted"/>
<name>A0A4R6VNZ5_9HYPH</name>
<organism evidence="1 2">
    <name type="scientific">Maritalea mobilis</name>
    <dbReference type="NCBI Taxonomy" id="483324"/>
    <lineage>
        <taxon>Bacteria</taxon>
        <taxon>Pseudomonadati</taxon>
        <taxon>Pseudomonadota</taxon>
        <taxon>Alphaproteobacteria</taxon>
        <taxon>Hyphomicrobiales</taxon>
        <taxon>Devosiaceae</taxon>
        <taxon>Maritalea</taxon>
    </lineage>
</organism>
<dbReference type="AlphaFoldDB" id="A0A4R6VNZ5"/>
<reference evidence="1 2" key="1">
    <citation type="submission" date="2019-03" db="EMBL/GenBank/DDBJ databases">
        <title>Genomic Encyclopedia of Type Strains, Phase III (KMG-III): the genomes of soil and plant-associated and newly described type strains.</title>
        <authorList>
            <person name="Whitman W."/>
        </authorList>
    </citation>
    <scope>NUCLEOTIDE SEQUENCE [LARGE SCALE GENOMIC DNA]</scope>
    <source>
        <strain evidence="1 2">CGMCC 1.7002</strain>
    </source>
</reference>
<keyword evidence="2" id="KW-1185">Reference proteome</keyword>
<comment type="caution">
    <text evidence="1">The sequence shown here is derived from an EMBL/GenBank/DDBJ whole genome shotgun (WGS) entry which is preliminary data.</text>
</comment>
<accession>A0A4R6VNZ5</accession>
<dbReference type="EMBL" id="SNYR01000002">
    <property type="protein sequence ID" value="TDQ63933.1"/>
    <property type="molecule type" value="Genomic_DNA"/>
</dbReference>
<dbReference type="CDD" id="cd00257">
    <property type="entry name" value="beta-trefoil_FSCN-like"/>
    <property type="match status" value="1"/>
</dbReference>